<dbReference type="PANTHER" id="PTHR21581">
    <property type="entry name" value="D-ALANYL-D-ALANINE CARBOXYPEPTIDASE"/>
    <property type="match status" value="1"/>
</dbReference>
<feature type="domain" description="Peptidase S11 D-alanyl-D-alanine carboxypeptidase A N-terminal" evidence="2">
    <location>
        <begin position="1"/>
        <end position="179"/>
    </location>
</feature>
<dbReference type="RefSeq" id="WP_389357729.1">
    <property type="nucleotide sequence ID" value="NZ_JBIACK010000001.1"/>
</dbReference>
<protein>
    <submittedName>
        <fullName evidence="3">D-alanyl-D-alanine carboxypeptidase family protein</fullName>
        <ecNumber evidence="3">3.4.-.-</ecNumber>
    </submittedName>
</protein>
<evidence type="ECO:0000256" key="1">
    <source>
        <dbReference type="SAM" id="Phobius"/>
    </source>
</evidence>
<dbReference type="Proteomes" id="UP001601059">
    <property type="component" value="Unassembled WGS sequence"/>
</dbReference>
<sequence length="307" mass="34496">MNDPVTVSKQATEADGTRVYLNEGEIVPLRKLIQGMLINSGNDAAIAIAEHLDGSIESFSKSINTFLKEKVGVENTHFTNPHGLFDDSHVSTAYDLAIITNYAMQNPYFVEIFGTKELTWDGQSWDTTIYSHHRLLKGEIPFEGITGGKTGFVNESKQTLATTAKNKNIHLTAITLKADYKRDIYNDTISLLDFGFGHFKTTFLAKNSEYKNGEETFHLAKDTFITEPLKGSKMNVTEQGKLTVQNESNETVQTVALAVKQDEPIIQEEKKAVEKEVQRDYMNGIYVLIVFGLVVGFVTIRKRRLFR</sequence>
<accession>A0ABW6K5M8</accession>
<reference evidence="3 4" key="1">
    <citation type="submission" date="2024-08" db="EMBL/GenBank/DDBJ databases">
        <title>Two novel Cytobacillus novel species.</title>
        <authorList>
            <person name="Liu G."/>
        </authorList>
    </citation>
    <scope>NUCLEOTIDE SEQUENCE [LARGE SCALE GENOMIC DNA]</scope>
    <source>
        <strain evidence="3 4">FJAT-54145</strain>
    </source>
</reference>
<dbReference type="GO" id="GO:0004180">
    <property type="term" value="F:carboxypeptidase activity"/>
    <property type="evidence" value="ECO:0007669"/>
    <property type="project" value="UniProtKB-KW"/>
</dbReference>
<dbReference type="InterPro" id="IPR001967">
    <property type="entry name" value="Peptidase_S11_N"/>
</dbReference>
<evidence type="ECO:0000313" key="3">
    <source>
        <dbReference type="EMBL" id="MFE8699490.1"/>
    </source>
</evidence>
<dbReference type="EC" id="3.4.-.-" evidence="3"/>
<gene>
    <name evidence="3" type="ORF">ACFYKX_02510</name>
</gene>
<keyword evidence="1" id="KW-0472">Membrane</keyword>
<dbReference type="SUPFAM" id="SSF56601">
    <property type="entry name" value="beta-lactamase/transpeptidase-like"/>
    <property type="match status" value="1"/>
</dbReference>
<comment type="caution">
    <text evidence="3">The sequence shown here is derived from an EMBL/GenBank/DDBJ whole genome shotgun (WGS) entry which is preliminary data.</text>
</comment>
<dbReference type="EMBL" id="JBIACK010000001">
    <property type="protein sequence ID" value="MFE8699490.1"/>
    <property type="molecule type" value="Genomic_DNA"/>
</dbReference>
<dbReference type="PANTHER" id="PTHR21581:SF33">
    <property type="entry name" value="D-ALANYL-D-ALANINE CARBOXYPEPTIDASE DACB"/>
    <property type="match status" value="1"/>
</dbReference>
<dbReference type="Pfam" id="PF00768">
    <property type="entry name" value="Peptidase_S11"/>
    <property type="match status" value="1"/>
</dbReference>
<evidence type="ECO:0000259" key="2">
    <source>
        <dbReference type="Pfam" id="PF00768"/>
    </source>
</evidence>
<keyword evidence="4" id="KW-1185">Reference proteome</keyword>
<keyword evidence="3" id="KW-0645">Protease</keyword>
<name>A0ABW6K5M8_9BACI</name>
<dbReference type="InterPro" id="IPR012338">
    <property type="entry name" value="Beta-lactam/transpept-like"/>
</dbReference>
<keyword evidence="1" id="KW-1133">Transmembrane helix</keyword>
<keyword evidence="3" id="KW-0121">Carboxypeptidase</keyword>
<proteinExistence type="predicted"/>
<keyword evidence="3" id="KW-0378">Hydrolase</keyword>
<keyword evidence="1" id="KW-0812">Transmembrane</keyword>
<dbReference type="Gene3D" id="3.40.710.10">
    <property type="entry name" value="DD-peptidase/beta-lactamase superfamily"/>
    <property type="match status" value="1"/>
</dbReference>
<feature type="transmembrane region" description="Helical" evidence="1">
    <location>
        <begin position="281"/>
        <end position="300"/>
    </location>
</feature>
<evidence type="ECO:0000313" key="4">
    <source>
        <dbReference type="Proteomes" id="UP001601059"/>
    </source>
</evidence>
<organism evidence="3 4">
    <name type="scientific">Cytobacillus spartinae</name>
    <dbReference type="NCBI Taxonomy" id="3299023"/>
    <lineage>
        <taxon>Bacteria</taxon>
        <taxon>Bacillati</taxon>
        <taxon>Bacillota</taxon>
        <taxon>Bacilli</taxon>
        <taxon>Bacillales</taxon>
        <taxon>Bacillaceae</taxon>
        <taxon>Cytobacillus</taxon>
    </lineage>
</organism>